<gene>
    <name evidence="1" type="ORF">DVH24_014777</name>
</gene>
<keyword evidence="2" id="KW-1185">Reference proteome</keyword>
<protein>
    <submittedName>
        <fullName evidence="1">Uncharacterized protein</fullName>
    </submittedName>
</protein>
<name>A0A498K289_MALDO</name>
<dbReference type="PANTHER" id="PTHR37228">
    <property type="entry name" value="RIBOSOMAL PROTEIN S21 FAMILY PROTEIN"/>
    <property type="match status" value="1"/>
</dbReference>
<organism evidence="1 2">
    <name type="scientific">Malus domestica</name>
    <name type="common">Apple</name>
    <name type="synonym">Pyrus malus</name>
    <dbReference type="NCBI Taxonomy" id="3750"/>
    <lineage>
        <taxon>Eukaryota</taxon>
        <taxon>Viridiplantae</taxon>
        <taxon>Streptophyta</taxon>
        <taxon>Embryophyta</taxon>
        <taxon>Tracheophyta</taxon>
        <taxon>Spermatophyta</taxon>
        <taxon>Magnoliopsida</taxon>
        <taxon>eudicotyledons</taxon>
        <taxon>Gunneridae</taxon>
        <taxon>Pentapetalae</taxon>
        <taxon>rosids</taxon>
        <taxon>fabids</taxon>
        <taxon>Rosales</taxon>
        <taxon>Rosaceae</taxon>
        <taxon>Amygdaloideae</taxon>
        <taxon>Maleae</taxon>
        <taxon>Malus</taxon>
    </lineage>
</organism>
<dbReference type="PANTHER" id="PTHR37228:SF1">
    <property type="entry name" value="RIBOSOMAL PROTEIN S21 FAMILY PROTEIN"/>
    <property type="match status" value="1"/>
</dbReference>
<proteinExistence type="predicted"/>
<comment type="caution">
    <text evidence="1">The sequence shown here is derived from an EMBL/GenBank/DDBJ whole genome shotgun (WGS) entry which is preliminary data.</text>
</comment>
<evidence type="ECO:0000313" key="1">
    <source>
        <dbReference type="EMBL" id="RXI01428.1"/>
    </source>
</evidence>
<reference evidence="1 2" key="1">
    <citation type="submission" date="2018-10" db="EMBL/GenBank/DDBJ databases">
        <title>A high-quality apple genome assembly.</title>
        <authorList>
            <person name="Hu J."/>
        </authorList>
    </citation>
    <scope>NUCLEOTIDE SEQUENCE [LARGE SCALE GENOMIC DNA]</scope>
    <source>
        <strain evidence="2">cv. HFTH1</strain>
        <tissue evidence="1">Young leaf</tissue>
    </source>
</reference>
<dbReference type="AlphaFoldDB" id="A0A498K289"/>
<evidence type="ECO:0000313" key="2">
    <source>
        <dbReference type="Proteomes" id="UP000290289"/>
    </source>
</evidence>
<sequence>MNAVARSAWKVLKWSSQGVESVTQLEYHRHEQLIGIWVKAMNGNLEWALTVMQRKMTSRGIERMIKQEQTHHLKNSEKLISACKNLEQKLRSQDFARKLKAILLKKVKSSDSEILNQTPHRRRPRSLKLL</sequence>
<dbReference type="STRING" id="3750.A0A498K289"/>
<dbReference type="Proteomes" id="UP000290289">
    <property type="component" value="Chromosome 4"/>
</dbReference>
<accession>A0A498K289</accession>
<dbReference type="SMR" id="A0A498K289"/>
<dbReference type="Gramene" id="mRNA:MD04G0126400">
    <property type="protein sequence ID" value="CDS:MD04G0126400.1"/>
    <property type="gene ID" value="MD04G0126400"/>
</dbReference>
<dbReference type="EMBL" id="RDQH01000330">
    <property type="protein sequence ID" value="RXI01428.1"/>
    <property type="molecule type" value="Genomic_DNA"/>
</dbReference>